<feature type="compositionally biased region" description="Basic and acidic residues" evidence="1">
    <location>
        <begin position="268"/>
        <end position="278"/>
    </location>
</feature>
<dbReference type="Proteomes" id="UP001178507">
    <property type="component" value="Unassembled WGS sequence"/>
</dbReference>
<evidence type="ECO:0000256" key="1">
    <source>
        <dbReference type="SAM" id="MobiDB-lite"/>
    </source>
</evidence>
<comment type="caution">
    <text evidence="2">The sequence shown here is derived from an EMBL/GenBank/DDBJ whole genome shotgun (WGS) entry which is preliminary data.</text>
</comment>
<evidence type="ECO:0000313" key="2">
    <source>
        <dbReference type="EMBL" id="CAJ1401339.1"/>
    </source>
</evidence>
<keyword evidence="3" id="KW-1185">Reference proteome</keyword>
<protein>
    <submittedName>
        <fullName evidence="2">Uncharacterized protein</fullName>
    </submittedName>
</protein>
<sequence length="278" mass="29523">MSFQAAPLRHAIEITPGGLPILDLLLAKWRPAVDQQAWEALMALDSAAVDILQELDSQQDDIRNPSAYVQRAVSNVKAQVDAVNQRALATSTASQGAFADATAAAATAAAMQFQTLNSLLQPVVPLVQPVQYMAAPGVMLDEKAMLALQTATPEVVTQVLAELQSKGAEVRNPSAYVQRALANARNKVGLAGQAAGQGGDVTTRLDEDAKRALQELNAEASQRILQQLIDAGDKVNNPSAYVMKAVRNAQQEGGVAGEPRPAGSLSLERVEFRRRGKP</sequence>
<name>A0AA36J916_9DINO</name>
<organism evidence="2 3">
    <name type="scientific">Effrenium voratum</name>
    <dbReference type="NCBI Taxonomy" id="2562239"/>
    <lineage>
        <taxon>Eukaryota</taxon>
        <taxon>Sar</taxon>
        <taxon>Alveolata</taxon>
        <taxon>Dinophyceae</taxon>
        <taxon>Suessiales</taxon>
        <taxon>Symbiodiniaceae</taxon>
        <taxon>Effrenium</taxon>
    </lineage>
</organism>
<accession>A0AA36J916</accession>
<feature type="region of interest" description="Disordered" evidence="1">
    <location>
        <begin position="250"/>
        <end position="278"/>
    </location>
</feature>
<gene>
    <name evidence="2" type="ORF">EVOR1521_LOCUS24508</name>
</gene>
<dbReference type="EMBL" id="CAUJNA010003410">
    <property type="protein sequence ID" value="CAJ1401339.1"/>
    <property type="molecule type" value="Genomic_DNA"/>
</dbReference>
<dbReference type="AlphaFoldDB" id="A0AA36J916"/>
<evidence type="ECO:0000313" key="3">
    <source>
        <dbReference type="Proteomes" id="UP001178507"/>
    </source>
</evidence>
<proteinExistence type="predicted"/>
<reference evidence="2" key="1">
    <citation type="submission" date="2023-08" db="EMBL/GenBank/DDBJ databases">
        <authorList>
            <person name="Chen Y."/>
            <person name="Shah S."/>
            <person name="Dougan E. K."/>
            <person name="Thang M."/>
            <person name="Chan C."/>
        </authorList>
    </citation>
    <scope>NUCLEOTIDE SEQUENCE</scope>
</reference>